<protein>
    <submittedName>
        <fullName evidence="4">Leucine-rich repeat-containing protein PRAME-like</fullName>
    </submittedName>
</protein>
<dbReference type="InterPro" id="IPR032675">
    <property type="entry name" value="LRR_dom_sf"/>
</dbReference>
<evidence type="ECO:0000313" key="4">
    <source>
        <dbReference type="RefSeq" id="XP_008579130.1"/>
    </source>
</evidence>
<dbReference type="SUPFAM" id="SSF52047">
    <property type="entry name" value="RNI-like"/>
    <property type="match status" value="1"/>
</dbReference>
<sequence length="454" mass="51018">MDKNAPATLLALAARGLLSNERAAIHALEELPSGLFAPLFTAAFLGGHKKVLKAMVRIWPFPCLHIGTLSVRESQYDNFEAMIDGLQILPARDSSSWTLISDRVHYGAEGIEDTVNRFASWHSIMKQEEAQHRVRCLGIVNSESEPQSSREPVELLVDISLDGTLRTGRFLSLLRNKVQQSFGSLHLCCRDLQIDGRLAHEHILQLLNMGCIGHLKVNEIYLSQVTTLLSQMTHLHSLSMSHITFTSCMRRSFGTVLTRLRQMNTLQQIRLSSCRTHPLHELLRCLPPQLDALYLSFCGLSDRHITVLAQSPAALHLRLLSLCNNEISWELSESFQTLLASVSGTLQHLEIDNCLMTDSALTAVIPALSRCSHLRVFSFASNPITMRALTSLLQHLTKLMELKCVIYPVPVHCYERLHDPGSLNRLKLSEVQAQLKAMLQVVKRNDMRWTTSPE</sequence>
<keyword evidence="2" id="KW-0677">Repeat</keyword>
<dbReference type="GeneID" id="103597112"/>
<name>A0ABM0RET9_GALVR</name>
<dbReference type="RefSeq" id="XP_008579130.1">
    <property type="nucleotide sequence ID" value="XM_008580908.1"/>
</dbReference>
<gene>
    <name evidence="4" type="primary">LOC103597112</name>
</gene>
<proteinExistence type="predicted"/>
<dbReference type="Gene3D" id="3.80.10.10">
    <property type="entry name" value="Ribonuclease Inhibitor"/>
    <property type="match status" value="1"/>
</dbReference>
<organism evidence="3 4">
    <name type="scientific">Galeopterus variegatus</name>
    <name type="common">Malayan flying lemur</name>
    <name type="synonym">Cynocephalus variegatus</name>
    <dbReference type="NCBI Taxonomy" id="482537"/>
    <lineage>
        <taxon>Eukaryota</taxon>
        <taxon>Metazoa</taxon>
        <taxon>Chordata</taxon>
        <taxon>Craniata</taxon>
        <taxon>Vertebrata</taxon>
        <taxon>Euteleostomi</taxon>
        <taxon>Mammalia</taxon>
        <taxon>Eutheria</taxon>
        <taxon>Euarchontoglires</taxon>
        <taxon>Dermoptera</taxon>
        <taxon>Cynocephalidae</taxon>
        <taxon>Galeopterus</taxon>
    </lineage>
</organism>
<keyword evidence="3" id="KW-1185">Reference proteome</keyword>
<dbReference type="PANTHER" id="PTHR14224">
    <property type="entry name" value="SIMILAR TO PREFERENTIALLY EXPRESSED ANTIGEN IN MELANOMA-LIKE 3"/>
    <property type="match status" value="1"/>
</dbReference>
<dbReference type="InterPro" id="IPR050694">
    <property type="entry name" value="LRRC14/PRAME"/>
</dbReference>
<evidence type="ECO:0000256" key="2">
    <source>
        <dbReference type="ARBA" id="ARBA00022737"/>
    </source>
</evidence>
<keyword evidence="1" id="KW-0433">Leucine-rich repeat</keyword>
<dbReference type="PANTHER" id="PTHR14224:SF1">
    <property type="entry name" value="PRAME LIKE, X-LINKED 1"/>
    <property type="match status" value="1"/>
</dbReference>
<dbReference type="Proteomes" id="UP000694923">
    <property type="component" value="Unplaced"/>
</dbReference>
<reference evidence="4" key="1">
    <citation type="submission" date="2025-08" db="UniProtKB">
        <authorList>
            <consortium name="RefSeq"/>
        </authorList>
    </citation>
    <scope>IDENTIFICATION</scope>
</reference>
<evidence type="ECO:0000256" key="1">
    <source>
        <dbReference type="ARBA" id="ARBA00022614"/>
    </source>
</evidence>
<accession>A0ABM0RET9</accession>
<evidence type="ECO:0000313" key="3">
    <source>
        <dbReference type="Proteomes" id="UP000694923"/>
    </source>
</evidence>